<dbReference type="InterPro" id="IPR009057">
    <property type="entry name" value="Homeodomain-like_sf"/>
</dbReference>
<dbReference type="SUPFAM" id="SSF46689">
    <property type="entry name" value="Homeodomain-like"/>
    <property type="match status" value="1"/>
</dbReference>
<accession>A0A2G5PGV1</accession>
<keyword evidence="1 2" id="KW-0238">DNA-binding</keyword>
<dbReference type="EMBL" id="PDCN02000002">
    <property type="protein sequence ID" value="PIB77194.1"/>
    <property type="molecule type" value="Genomic_DNA"/>
</dbReference>
<dbReference type="InterPro" id="IPR001647">
    <property type="entry name" value="HTH_TetR"/>
</dbReference>
<dbReference type="GO" id="GO:0003677">
    <property type="term" value="F:DNA binding"/>
    <property type="evidence" value="ECO:0007669"/>
    <property type="project" value="UniProtKB-UniRule"/>
</dbReference>
<dbReference type="Pfam" id="PF00440">
    <property type="entry name" value="TetR_N"/>
    <property type="match status" value="1"/>
</dbReference>
<dbReference type="Gene3D" id="1.10.357.10">
    <property type="entry name" value="Tetracycline Repressor, domain 2"/>
    <property type="match status" value="1"/>
</dbReference>
<dbReference type="AlphaFoldDB" id="A0A2G5PGV1"/>
<dbReference type="OrthoDB" id="3218408at2"/>
<dbReference type="RefSeq" id="WP_090588856.1">
    <property type="nucleotide sequence ID" value="NZ_CP104302.1"/>
</dbReference>
<protein>
    <submittedName>
        <fullName evidence="4">TetR/AcrR family transcriptional regulator</fullName>
    </submittedName>
</protein>
<evidence type="ECO:0000313" key="5">
    <source>
        <dbReference type="Proteomes" id="UP000230551"/>
    </source>
</evidence>
<keyword evidence="5" id="KW-1185">Reference proteome</keyword>
<gene>
    <name evidence="4" type="ORF">CQY22_002780</name>
</gene>
<dbReference type="PROSITE" id="PS50977">
    <property type="entry name" value="HTH_TETR_2"/>
    <property type="match status" value="1"/>
</dbReference>
<feature type="domain" description="HTH tetR-type" evidence="3">
    <location>
        <begin position="4"/>
        <end position="64"/>
    </location>
</feature>
<evidence type="ECO:0000256" key="1">
    <source>
        <dbReference type="ARBA" id="ARBA00023125"/>
    </source>
</evidence>
<evidence type="ECO:0000256" key="2">
    <source>
        <dbReference type="PROSITE-ProRule" id="PRU00335"/>
    </source>
</evidence>
<sequence length="197" mass="22193">MASVASREAYFETGLEVLADSGFGGLKLAVVCSRLGVTTGSFYHYFPSWGHYTRELIEHWRQATHRRVEGLRAITDPRARIDKLIQVGLSLPHEADAAIRTWASVDPNVQTAQVEVDAERFEVIRDAAEEILGDDREATVFAEWSVYLLTGYEQSTLPHDRDGLAWMFKALTDSMYNGNWAKTVALIPMPKARPHRD</sequence>
<dbReference type="Proteomes" id="UP000230551">
    <property type="component" value="Unassembled WGS sequence"/>
</dbReference>
<evidence type="ECO:0000259" key="3">
    <source>
        <dbReference type="PROSITE" id="PS50977"/>
    </source>
</evidence>
<comment type="caution">
    <text evidence="4">The sequence shown here is derived from an EMBL/GenBank/DDBJ whole genome shotgun (WGS) entry which is preliminary data.</text>
</comment>
<dbReference type="STRING" id="85968.GCA_900073015_02009"/>
<reference evidence="4 5" key="1">
    <citation type="journal article" date="2017" name="Infect. Genet. Evol.">
        <title>The new phylogeny of the genus Mycobacterium: The old and the news.</title>
        <authorList>
            <person name="Tortoli E."/>
            <person name="Fedrizzi T."/>
            <person name="Meehan C.J."/>
            <person name="Trovato A."/>
            <person name="Grottola A."/>
            <person name="Giacobazzi E."/>
            <person name="Serpini G.F."/>
            <person name="Tagliazucchi S."/>
            <person name="Fabio A."/>
            <person name="Bettua C."/>
            <person name="Bertorelli R."/>
            <person name="Frascaro F."/>
            <person name="De Sanctis V."/>
            <person name="Pecorari M."/>
            <person name="Jousson O."/>
            <person name="Segata N."/>
            <person name="Cirillo D.M."/>
        </authorList>
    </citation>
    <scope>NUCLEOTIDE SEQUENCE [LARGE SCALE GENOMIC DNA]</scope>
    <source>
        <strain evidence="4 5">CIP1034565</strain>
    </source>
</reference>
<name>A0A2G5PGV1_9MYCO</name>
<evidence type="ECO:0000313" key="4">
    <source>
        <dbReference type="EMBL" id="PIB77194.1"/>
    </source>
</evidence>
<proteinExistence type="predicted"/>
<organism evidence="4 5">
    <name type="scientific">Mycolicibacterium brumae</name>
    <dbReference type="NCBI Taxonomy" id="85968"/>
    <lineage>
        <taxon>Bacteria</taxon>
        <taxon>Bacillati</taxon>
        <taxon>Actinomycetota</taxon>
        <taxon>Actinomycetes</taxon>
        <taxon>Mycobacteriales</taxon>
        <taxon>Mycobacteriaceae</taxon>
        <taxon>Mycolicibacterium</taxon>
    </lineage>
</organism>
<feature type="DNA-binding region" description="H-T-H motif" evidence="2">
    <location>
        <begin position="27"/>
        <end position="46"/>
    </location>
</feature>